<sequence length="204" mass="22456">MMVVVCLNSQAQRQSRVSCLRCLRCQPTIWSLTSSPSRVRLRLLRFLPLFFSPASLHLHPSASFCISLHPSASHRISPLDLSGNPRDYPSLLLLFNSGCAHPSQPGGSPLLVFPPCDAALPLGIRPPCRTASPLYILLTLLLTLLTPYLYTTTTPPSLLFFFVASTHHLAQHHHRPPCGGGDAPGFNHYQSTTVHGIDTCWSHF</sequence>
<evidence type="ECO:0000313" key="2">
    <source>
        <dbReference type="EMBL" id="PWY89211.1"/>
    </source>
</evidence>
<accession>A0A317WTS2</accession>
<keyword evidence="1" id="KW-0472">Membrane</keyword>
<dbReference type="VEuPathDB" id="FungiDB:BO70DRAFT_163079"/>
<keyword evidence="1" id="KW-1133">Transmembrane helix</keyword>
<evidence type="ECO:0000256" key="1">
    <source>
        <dbReference type="SAM" id="Phobius"/>
    </source>
</evidence>
<feature type="transmembrane region" description="Helical" evidence="1">
    <location>
        <begin position="134"/>
        <end position="150"/>
    </location>
</feature>
<name>A0A317WTS2_9EURO</name>
<evidence type="ECO:0000313" key="3">
    <source>
        <dbReference type="Proteomes" id="UP000247233"/>
    </source>
</evidence>
<keyword evidence="3" id="KW-1185">Reference proteome</keyword>
<proteinExistence type="predicted"/>
<protein>
    <submittedName>
        <fullName evidence="2">Uncharacterized protein</fullName>
    </submittedName>
</protein>
<dbReference type="Proteomes" id="UP000247233">
    <property type="component" value="Unassembled WGS sequence"/>
</dbReference>
<gene>
    <name evidence="2" type="ORF">BO70DRAFT_163079</name>
</gene>
<comment type="caution">
    <text evidence="2">The sequence shown here is derived from an EMBL/GenBank/DDBJ whole genome shotgun (WGS) entry which is preliminary data.</text>
</comment>
<dbReference type="RefSeq" id="XP_025402398.1">
    <property type="nucleotide sequence ID" value="XM_025538298.1"/>
</dbReference>
<dbReference type="AlphaFoldDB" id="A0A317WTS2"/>
<reference evidence="2 3" key="1">
    <citation type="submission" date="2016-12" db="EMBL/GenBank/DDBJ databases">
        <title>The genomes of Aspergillus section Nigri reveals drivers in fungal speciation.</title>
        <authorList>
            <consortium name="DOE Joint Genome Institute"/>
            <person name="Vesth T.C."/>
            <person name="Nybo J."/>
            <person name="Theobald S."/>
            <person name="Brandl J."/>
            <person name="Frisvad J.C."/>
            <person name="Nielsen K.F."/>
            <person name="Lyhne E.K."/>
            <person name="Kogle M.E."/>
            <person name="Kuo A."/>
            <person name="Riley R."/>
            <person name="Clum A."/>
            <person name="Nolan M."/>
            <person name="Lipzen A."/>
            <person name="Salamov A."/>
            <person name="Henrissat B."/>
            <person name="Wiebenga A."/>
            <person name="De Vries R.P."/>
            <person name="Grigoriev I.V."/>
            <person name="Mortensen U.H."/>
            <person name="Andersen M.R."/>
            <person name="Baker S.E."/>
        </authorList>
    </citation>
    <scope>NUCLEOTIDE SEQUENCE [LARGE SCALE GENOMIC DNA]</scope>
    <source>
        <strain evidence="2 3">CBS 117.55</strain>
    </source>
</reference>
<dbReference type="GeneID" id="37060535"/>
<keyword evidence="1" id="KW-0812">Transmembrane</keyword>
<dbReference type="EMBL" id="MSFL01000004">
    <property type="protein sequence ID" value="PWY89211.1"/>
    <property type="molecule type" value="Genomic_DNA"/>
</dbReference>
<organism evidence="2 3">
    <name type="scientific">Aspergillus heteromorphus CBS 117.55</name>
    <dbReference type="NCBI Taxonomy" id="1448321"/>
    <lineage>
        <taxon>Eukaryota</taxon>
        <taxon>Fungi</taxon>
        <taxon>Dikarya</taxon>
        <taxon>Ascomycota</taxon>
        <taxon>Pezizomycotina</taxon>
        <taxon>Eurotiomycetes</taxon>
        <taxon>Eurotiomycetidae</taxon>
        <taxon>Eurotiales</taxon>
        <taxon>Aspergillaceae</taxon>
        <taxon>Aspergillus</taxon>
        <taxon>Aspergillus subgen. Circumdati</taxon>
    </lineage>
</organism>